<comment type="caution">
    <text evidence="1">The sequence shown here is derived from an EMBL/GenBank/DDBJ whole genome shotgun (WGS) entry which is preliminary data.</text>
</comment>
<proteinExistence type="predicted"/>
<name>A0ABQ5FEG8_9ASTR</name>
<reference evidence="1" key="1">
    <citation type="journal article" date="2022" name="Int. J. Mol. Sci.">
        <title>Draft Genome of Tanacetum Coccineum: Genomic Comparison of Closely Related Tanacetum-Family Plants.</title>
        <authorList>
            <person name="Yamashiro T."/>
            <person name="Shiraishi A."/>
            <person name="Nakayama K."/>
            <person name="Satake H."/>
        </authorList>
    </citation>
    <scope>NUCLEOTIDE SEQUENCE</scope>
</reference>
<sequence>MSKKNLSGEGSGKVNIVGNEDGFIGLQPEALARVKRDFINLKLGKKYLKENTHQVFETAVGELRKSMGAIDINTLTVEQYLPLTRRDRPCVVIPKLGNDVDFKIKIQFLSELRCNFFAGTDDEDAHEHLQRVLEITDLFHIPGVTRDAVMLRVFPIILTGTDRRWKNMLLAWVNQYIGSSNESIY</sequence>
<accession>A0ABQ5FEG8</accession>
<evidence type="ECO:0000313" key="2">
    <source>
        <dbReference type="Proteomes" id="UP001151760"/>
    </source>
</evidence>
<evidence type="ECO:0000313" key="1">
    <source>
        <dbReference type="EMBL" id="GJT61700.1"/>
    </source>
</evidence>
<protein>
    <submittedName>
        <fullName evidence="1">Uncharacterized protein</fullName>
    </submittedName>
</protein>
<reference evidence="1" key="2">
    <citation type="submission" date="2022-01" db="EMBL/GenBank/DDBJ databases">
        <authorList>
            <person name="Yamashiro T."/>
            <person name="Shiraishi A."/>
            <person name="Satake H."/>
            <person name="Nakayama K."/>
        </authorList>
    </citation>
    <scope>NUCLEOTIDE SEQUENCE</scope>
</reference>
<keyword evidence="2" id="KW-1185">Reference proteome</keyword>
<gene>
    <name evidence="1" type="ORF">Tco_1005233</name>
</gene>
<dbReference type="Proteomes" id="UP001151760">
    <property type="component" value="Unassembled WGS sequence"/>
</dbReference>
<dbReference type="EMBL" id="BQNB010017311">
    <property type="protein sequence ID" value="GJT61700.1"/>
    <property type="molecule type" value="Genomic_DNA"/>
</dbReference>
<organism evidence="1 2">
    <name type="scientific">Tanacetum coccineum</name>
    <dbReference type="NCBI Taxonomy" id="301880"/>
    <lineage>
        <taxon>Eukaryota</taxon>
        <taxon>Viridiplantae</taxon>
        <taxon>Streptophyta</taxon>
        <taxon>Embryophyta</taxon>
        <taxon>Tracheophyta</taxon>
        <taxon>Spermatophyta</taxon>
        <taxon>Magnoliopsida</taxon>
        <taxon>eudicotyledons</taxon>
        <taxon>Gunneridae</taxon>
        <taxon>Pentapetalae</taxon>
        <taxon>asterids</taxon>
        <taxon>campanulids</taxon>
        <taxon>Asterales</taxon>
        <taxon>Asteraceae</taxon>
        <taxon>Asteroideae</taxon>
        <taxon>Anthemideae</taxon>
        <taxon>Anthemidinae</taxon>
        <taxon>Tanacetum</taxon>
    </lineage>
</organism>